<proteinExistence type="predicted"/>
<feature type="non-terminal residue" evidence="1">
    <location>
        <position position="1"/>
    </location>
</feature>
<dbReference type="EMBL" id="JAARRL010000045">
    <property type="protein sequence ID" value="MBC1502130.1"/>
    <property type="molecule type" value="Genomic_DNA"/>
</dbReference>
<evidence type="ECO:0000313" key="1">
    <source>
        <dbReference type="EMBL" id="MBC1502130.1"/>
    </source>
</evidence>
<dbReference type="AlphaFoldDB" id="A0A841ZAF0"/>
<sequence length="205" mass="23294">IVEELAMLPIYAEPIDYAVLREKVEAAEEQDTVDGIVASFRYKTALHFDTIVGMDVEGVEDEIRHVLDDVVQESGYLISPHDVVVTGKRARGLENVHDPIDVVVTHGTTSLSEEELTEVLNERNLKLDDLPIRIHPVEAQHLATHLLVEETKLAREMRQVFAYHKNHLKEENAIVVRPSIMQALKEAEIVPEKKKPDQTAKREER</sequence>
<accession>A0A841ZAF0</accession>
<protein>
    <submittedName>
        <fullName evidence="1">Uncharacterized protein</fullName>
    </submittedName>
</protein>
<dbReference type="RefSeq" id="WP_185427638.1">
    <property type="nucleotide sequence ID" value="NZ_JAARRL010000045.1"/>
</dbReference>
<reference evidence="1 2" key="1">
    <citation type="submission" date="2020-03" db="EMBL/GenBank/DDBJ databases">
        <title>Soil Listeria distribution.</title>
        <authorList>
            <person name="Liao J."/>
            <person name="Wiedmann M."/>
        </authorList>
    </citation>
    <scope>NUCLEOTIDE SEQUENCE [LARGE SCALE GENOMIC DNA]</scope>
    <source>
        <strain evidence="1 2">FSL L7-1523</strain>
    </source>
</reference>
<dbReference type="Proteomes" id="UP000564536">
    <property type="component" value="Unassembled WGS sequence"/>
</dbReference>
<organism evidence="1 2">
    <name type="scientific">Listeria weihenstephanensis</name>
    <dbReference type="NCBI Taxonomy" id="1006155"/>
    <lineage>
        <taxon>Bacteria</taxon>
        <taxon>Bacillati</taxon>
        <taxon>Bacillota</taxon>
        <taxon>Bacilli</taxon>
        <taxon>Bacillales</taxon>
        <taxon>Listeriaceae</taxon>
        <taxon>Listeria</taxon>
    </lineage>
</organism>
<evidence type="ECO:0000313" key="2">
    <source>
        <dbReference type="Proteomes" id="UP000564536"/>
    </source>
</evidence>
<name>A0A841ZAF0_9LIST</name>
<comment type="caution">
    <text evidence="1">The sequence shown here is derived from an EMBL/GenBank/DDBJ whole genome shotgun (WGS) entry which is preliminary data.</text>
</comment>
<gene>
    <name evidence="1" type="ORF">HB943_16125</name>
</gene>